<name>A0A7X1CIM5_9LIST</name>
<dbReference type="AlphaFoldDB" id="A0A7X1CIM5"/>
<feature type="transmembrane region" description="Helical" evidence="3">
    <location>
        <begin position="219"/>
        <end position="245"/>
    </location>
</feature>
<sequence length="323" mass="37451">MERKRLDWLDAAKGIGIFLVVWGHFYASESIKIIIYGFHMPLFFFLSGYVFRLTEGSMWLVIRKKCRQLLLPFFIFQMATFLFLFLLPINSSLLVEEFFYVNGDIGFNSPLWFLVVLFEVEILFFVIKKYLVNQKWWILFLLSVLIVIGSFNQGIHWPFGIHIVPIGILFYWLGHVLCQKGWLEKRGTISCIVFVIAILVYLITIFYCNEKQIVGLRSMNIGALFPFLLASIIGILLLCIIAIRAQKMTLLTCFGRNSLFILGTHYFFLIIYANFIHVVTGEPAQSSYPVYFSLGLTLITFFAYATIFKITQKLGVTSYFLIK</sequence>
<keyword evidence="3" id="KW-0472">Membrane</keyword>
<feature type="transmembrane region" description="Helical" evidence="3">
    <location>
        <begin position="33"/>
        <end position="51"/>
    </location>
</feature>
<feature type="domain" description="Acyltransferase 3" evidence="4">
    <location>
        <begin position="7"/>
        <end position="306"/>
    </location>
</feature>
<dbReference type="InterPro" id="IPR052734">
    <property type="entry name" value="Nod_factor_acetyltransferase"/>
</dbReference>
<proteinExistence type="inferred from homology"/>
<feature type="transmembrane region" description="Helical" evidence="3">
    <location>
        <begin position="159"/>
        <end position="177"/>
    </location>
</feature>
<keyword evidence="3" id="KW-0812">Transmembrane</keyword>
<keyword evidence="5" id="KW-0808">Transferase</keyword>
<dbReference type="PANTHER" id="PTHR37312">
    <property type="entry name" value="MEMBRANE-BOUND ACYLTRANSFERASE YKRP-RELATED"/>
    <property type="match status" value="1"/>
</dbReference>
<protein>
    <submittedName>
        <fullName evidence="5">Acyltransferase family protein</fullName>
    </submittedName>
</protein>
<evidence type="ECO:0000313" key="6">
    <source>
        <dbReference type="Proteomes" id="UP000547643"/>
    </source>
</evidence>
<feature type="transmembrane region" description="Helical" evidence="3">
    <location>
        <begin position="109"/>
        <end position="127"/>
    </location>
</feature>
<evidence type="ECO:0000256" key="3">
    <source>
        <dbReference type="SAM" id="Phobius"/>
    </source>
</evidence>
<evidence type="ECO:0000313" key="5">
    <source>
        <dbReference type="EMBL" id="MBC1779156.1"/>
    </source>
</evidence>
<reference evidence="5 6" key="1">
    <citation type="submission" date="2020-03" db="EMBL/GenBank/DDBJ databases">
        <title>Soil Listeria distribution.</title>
        <authorList>
            <person name="Liao J."/>
            <person name="Wiedmann M."/>
        </authorList>
    </citation>
    <scope>NUCLEOTIDE SEQUENCE [LARGE SCALE GENOMIC DNA]</scope>
    <source>
        <strain evidence="5 6">FSL L7-1017</strain>
    </source>
</reference>
<dbReference type="InterPro" id="IPR002656">
    <property type="entry name" value="Acyl_transf_3_dom"/>
</dbReference>
<dbReference type="PANTHER" id="PTHR37312:SF1">
    <property type="entry name" value="MEMBRANE-BOUND ACYLTRANSFERASE YKRP-RELATED"/>
    <property type="match status" value="1"/>
</dbReference>
<dbReference type="GO" id="GO:0016747">
    <property type="term" value="F:acyltransferase activity, transferring groups other than amino-acyl groups"/>
    <property type="evidence" value="ECO:0007669"/>
    <property type="project" value="InterPro"/>
</dbReference>
<accession>A0A7X1CIM5</accession>
<dbReference type="RefSeq" id="WP_185495105.1">
    <property type="nucleotide sequence ID" value="NZ_JAARUV010000003.1"/>
</dbReference>
<comment type="similarity">
    <text evidence="2">Belongs to the acyltransferase 3 family.</text>
</comment>
<gene>
    <name evidence="5" type="ORF">HCA46_09925</name>
</gene>
<dbReference type="Pfam" id="PF01757">
    <property type="entry name" value="Acyl_transf_3"/>
    <property type="match status" value="1"/>
</dbReference>
<comment type="subcellular location">
    <subcellularLocation>
        <location evidence="1">Membrane</location>
    </subcellularLocation>
</comment>
<organism evidence="5 6">
    <name type="scientific">Listeria booriae</name>
    <dbReference type="NCBI Taxonomy" id="1552123"/>
    <lineage>
        <taxon>Bacteria</taxon>
        <taxon>Bacillati</taxon>
        <taxon>Bacillota</taxon>
        <taxon>Bacilli</taxon>
        <taxon>Bacillales</taxon>
        <taxon>Listeriaceae</taxon>
        <taxon>Listeria</taxon>
    </lineage>
</organism>
<evidence type="ECO:0000259" key="4">
    <source>
        <dbReference type="Pfam" id="PF01757"/>
    </source>
</evidence>
<evidence type="ECO:0000256" key="2">
    <source>
        <dbReference type="ARBA" id="ARBA00007400"/>
    </source>
</evidence>
<feature type="transmembrane region" description="Helical" evidence="3">
    <location>
        <begin position="189"/>
        <end position="207"/>
    </location>
</feature>
<evidence type="ECO:0000256" key="1">
    <source>
        <dbReference type="ARBA" id="ARBA00004370"/>
    </source>
</evidence>
<feature type="transmembrane region" description="Helical" evidence="3">
    <location>
        <begin position="71"/>
        <end position="89"/>
    </location>
</feature>
<feature type="transmembrane region" description="Helical" evidence="3">
    <location>
        <begin position="288"/>
        <end position="308"/>
    </location>
</feature>
<comment type="caution">
    <text evidence="5">The sequence shown here is derived from an EMBL/GenBank/DDBJ whole genome shotgun (WGS) entry which is preliminary data.</text>
</comment>
<feature type="transmembrane region" description="Helical" evidence="3">
    <location>
        <begin position="257"/>
        <end position="276"/>
    </location>
</feature>
<dbReference type="EMBL" id="JAARUV010000003">
    <property type="protein sequence ID" value="MBC1779156.1"/>
    <property type="molecule type" value="Genomic_DNA"/>
</dbReference>
<keyword evidence="5" id="KW-0012">Acyltransferase</keyword>
<dbReference type="Proteomes" id="UP000547643">
    <property type="component" value="Unassembled WGS sequence"/>
</dbReference>
<feature type="transmembrane region" description="Helical" evidence="3">
    <location>
        <begin position="136"/>
        <end position="153"/>
    </location>
</feature>
<keyword evidence="3" id="KW-1133">Transmembrane helix</keyword>